<keyword evidence="7" id="KW-0406">Ion transport</keyword>
<evidence type="ECO:0000259" key="13">
    <source>
        <dbReference type="Pfam" id="PF14703"/>
    </source>
</evidence>
<evidence type="ECO:0000256" key="3">
    <source>
        <dbReference type="ARBA" id="ARBA00022448"/>
    </source>
</evidence>
<feature type="transmembrane region" description="Helical" evidence="10">
    <location>
        <begin position="464"/>
        <end position="486"/>
    </location>
</feature>
<evidence type="ECO:0000256" key="4">
    <source>
        <dbReference type="ARBA" id="ARBA00022692"/>
    </source>
</evidence>
<keyword evidence="4 10" id="KW-0812">Transmembrane</keyword>
<dbReference type="InterPro" id="IPR003864">
    <property type="entry name" value="CSC1/OSCA1-like_7TM"/>
</dbReference>
<sequence length="687" mass="77699">MDFSSFVTSLGTSFLIFVILMILFTWLSGRPGNAVVYYPNRILKGLDPLDGRSRFRNPFAWIQEAVSSTEHDVINMSGVDTAVYFVFLSTALGIMVLSGIILLPLLLPLAATDNGIKFASHGATSNNVTFSDLDKLSMGNTKEKSSRLWAFLIAVYWVSFVTYFLLWKAFKHVSDLRANALLSPEVKPEQFAILVRDIPPAPDGQTRKDQVDTYFKTIYPETFYRSMLVTDNKKVDKIWTRLEQCKKKLARAEAVYALSKKTGKAKPEGSRPTHKTGLLGLIGKKVDSIDFYNDKIGELTTKWESEQKVTLREKQGNAALVFFTSREAAAAAAQCLLAQMVDKWTVTEAPEPRQLLWDNLNFKFFEREVRQYIVYAIVALTILFYMIPIGLISAFTTLKNLEKLLKFTKPIVEKEAIKTILEAYLPQLALIIFLALLPKFLMFLSKAEGIPSTSHAVRATSGKYFYFIVFNVFIGVTVGGTLFSTFKTIQKNPGKLVDLLANSLPGNANFFLTFVALKFFVGYGLELSRIVPLIIFHLKRKYLCKTEDELKEAWFPMDIGYSTKVPSDMLVITIVLCYSVIAPLVLPFGALYFSLGWLILRNQKFFYAPLLIPLPIISLIFGFICNKKFYRFFRDVALEVVCRELKETPNMEQVFRSFIPPSLSSEKIDDENFEDAQSQVSRSGSCV</sequence>
<feature type="transmembrane region" description="Helical" evidence="10">
    <location>
        <begin position="372"/>
        <end position="395"/>
    </location>
</feature>
<evidence type="ECO:0000256" key="10">
    <source>
        <dbReference type="SAM" id="Phobius"/>
    </source>
</evidence>
<evidence type="ECO:0000313" key="15">
    <source>
        <dbReference type="Proteomes" id="UP000796880"/>
    </source>
</evidence>
<evidence type="ECO:0000256" key="2">
    <source>
        <dbReference type="ARBA" id="ARBA00007779"/>
    </source>
</evidence>
<dbReference type="AlphaFoldDB" id="A0A8K0MLT0"/>
<keyword evidence="6 10" id="KW-1133">Transmembrane helix</keyword>
<evidence type="ECO:0000256" key="7">
    <source>
        <dbReference type="ARBA" id="ARBA00023065"/>
    </source>
</evidence>
<keyword evidence="9" id="KW-0407">Ion channel</keyword>
<dbReference type="PANTHER" id="PTHR13018">
    <property type="entry name" value="PROBABLE MEMBRANE PROTEIN DUF221-RELATED"/>
    <property type="match status" value="1"/>
</dbReference>
<accession>A0A8K0MLT0</accession>
<dbReference type="GO" id="GO:0005227">
    <property type="term" value="F:calcium-activated cation channel activity"/>
    <property type="evidence" value="ECO:0007669"/>
    <property type="project" value="InterPro"/>
</dbReference>
<organism evidence="14 15">
    <name type="scientific">Rhamnella rubrinervis</name>
    <dbReference type="NCBI Taxonomy" id="2594499"/>
    <lineage>
        <taxon>Eukaryota</taxon>
        <taxon>Viridiplantae</taxon>
        <taxon>Streptophyta</taxon>
        <taxon>Embryophyta</taxon>
        <taxon>Tracheophyta</taxon>
        <taxon>Spermatophyta</taxon>
        <taxon>Magnoliopsida</taxon>
        <taxon>eudicotyledons</taxon>
        <taxon>Gunneridae</taxon>
        <taxon>Pentapetalae</taxon>
        <taxon>rosids</taxon>
        <taxon>fabids</taxon>
        <taxon>Rosales</taxon>
        <taxon>Rhamnaceae</taxon>
        <taxon>rhamnoid group</taxon>
        <taxon>Rhamneae</taxon>
        <taxon>Rhamnella</taxon>
    </lineage>
</organism>
<proteinExistence type="inferred from homology"/>
<feature type="transmembrane region" description="Helical" evidence="10">
    <location>
        <begin position="6"/>
        <end position="27"/>
    </location>
</feature>
<dbReference type="Pfam" id="PF13967">
    <property type="entry name" value="RSN1_TM"/>
    <property type="match status" value="1"/>
</dbReference>
<evidence type="ECO:0000256" key="5">
    <source>
        <dbReference type="ARBA" id="ARBA00022837"/>
    </source>
</evidence>
<dbReference type="EMBL" id="VOIH02000003">
    <property type="protein sequence ID" value="KAF3450368.1"/>
    <property type="molecule type" value="Genomic_DNA"/>
</dbReference>
<feature type="domain" description="CSC1/OSCA1-like 7TM region" evidence="11">
    <location>
        <begin position="370"/>
        <end position="606"/>
    </location>
</feature>
<keyword evidence="5" id="KW-0106">Calcium</keyword>
<keyword evidence="8 10" id="KW-0472">Membrane</keyword>
<feature type="domain" description="CSC1/OSCA1-like N-terminal transmembrane" evidence="12">
    <location>
        <begin position="5"/>
        <end position="168"/>
    </location>
</feature>
<dbReference type="Pfam" id="PF02714">
    <property type="entry name" value="RSN1_7TM"/>
    <property type="match status" value="1"/>
</dbReference>
<dbReference type="InterPro" id="IPR045122">
    <property type="entry name" value="Csc1-like"/>
</dbReference>
<evidence type="ECO:0000256" key="9">
    <source>
        <dbReference type="ARBA" id="ARBA00023303"/>
    </source>
</evidence>
<feature type="transmembrane region" description="Helical" evidence="10">
    <location>
        <begin position="424"/>
        <end position="444"/>
    </location>
</feature>
<dbReference type="PANTHER" id="PTHR13018:SF100">
    <property type="entry name" value="CSC1-LIKE PROTEIN ERD4"/>
    <property type="match status" value="1"/>
</dbReference>
<feature type="transmembrane region" description="Helical" evidence="10">
    <location>
        <begin position="82"/>
        <end position="107"/>
    </location>
</feature>
<name>A0A8K0MLT0_9ROSA</name>
<evidence type="ECO:0000256" key="8">
    <source>
        <dbReference type="ARBA" id="ARBA00023136"/>
    </source>
</evidence>
<dbReference type="Pfam" id="PF14703">
    <property type="entry name" value="PHM7_cyt"/>
    <property type="match status" value="1"/>
</dbReference>
<feature type="domain" description="CSC1/OSCA1-like cytosolic" evidence="13">
    <location>
        <begin position="190"/>
        <end position="359"/>
    </location>
</feature>
<evidence type="ECO:0000313" key="14">
    <source>
        <dbReference type="EMBL" id="KAF3450368.1"/>
    </source>
</evidence>
<protein>
    <recommendedName>
        <fullName evidence="16">CSC1-like protein ERD4</fullName>
    </recommendedName>
</protein>
<evidence type="ECO:0000256" key="1">
    <source>
        <dbReference type="ARBA" id="ARBA00004141"/>
    </source>
</evidence>
<dbReference type="Proteomes" id="UP000796880">
    <property type="component" value="Unassembled WGS sequence"/>
</dbReference>
<feature type="transmembrane region" description="Helical" evidence="10">
    <location>
        <begin position="605"/>
        <end position="625"/>
    </location>
</feature>
<comment type="similarity">
    <text evidence="2">Belongs to the CSC1 (TC 1.A.17) family.</text>
</comment>
<feature type="transmembrane region" description="Helical" evidence="10">
    <location>
        <begin position="148"/>
        <end position="167"/>
    </location>
</feature>
<reference evidence="14" key="1">
    <citation type="submission" date="2020-03" db="EMBL/GenBank/DDBJ databases">
        <title>A high-quality chromosome-level genome assembly of a woody plant with both climbing and erect habits, Rhamnella rubrinervis.</title>
        <authorList>
            <person name="Lu Z."/>
            <person name="Yang Y."/>
            <person name="Zhu X."/>
            <person name="Sun Y."/>
        </authorList>
    </citation>
    <scope>NUCLEOTIDE SEQUENCE</scope>
    <source>
        <strain evidence="14">BYM</strain>
        <tissue evidence="14">Leaf</tissue>
    </source>
</reference>
<evidence type="ECO:0000256" key="6">
    <source>
        <dbReference type="ARBA" id="ARBA00022989"/>
    </source>
</evidence>
<dbReference type="GO" id="GO:0005886">
    <property type="term" value="C:plasma membrane"/>
    <property type="evidence" value="ECO:0007669"/>
    <property type="project" value="TreeGrafter"/>
</dbReference>
<evidence type="ECO:0008006" key="16">
    <source>
        <dbReference type="Google" id="ProtNLM"/>
    </source>
</evidence>
<dbReference type="OrthoDB" id="1689567at2759"/>
<comment type="caution">
    <text evidence="14">The sequence shown here is derived from an EMBL/GenBank/DDBJ whole genome shotgun (WGS) entry which is preliminary data.</text>
</comment>
<feature type="transmembrane region" description="Helical" evidence="10">
    <location>
        <begin position="506"/>
        <end position="525"/>
    </location>
</feature>
<dbReference type="InterPro" id="IPR032880">
    <property type="entry name" value="CSC1/OSCA1-like_N"/>
</dbReference>
<feature type="transmembrane region" description="Helical" evidence="10">
    <location>
        <begin position="569"/>
        <end position="593"/>
    </location>
</feature>
<dbReference type="InterPro" id="IPR027815">
    <property type="entry name" value="CSC1/OSCA1-like_cyt"/>
</dbReference>
<gene>
    <name evidence="14" type="ORF">FNV43_RR06448</name>
</gene>
<keyword evidence="15" id="KW-1185">Reference proteome</keyword>
<evidence type="ECO:0000259" key="11">
    <source>
        <dbReference type="Pfam" id="PF02714"/>
    </source>
</evidence>
<comment type="subcellular location">
    <subcellularLocation>
        <location evidence="1">Membrane</location>
        <topology evidence="1">Multi-pass membrane protein</topology>
    </subcellularLocation>
</comment>
<keyword evidence="3" id="KW-0813">Transport</keyword>
<evidence type="ECO:0000259" key="12">
    <source>
        <dbReference type="Pfam" id="PF13967"/>
    </source>
</evidence>